<evidence type="ECO:0000256" key="2">
    <source>
        <dbReference type="ARBA" id="ARBA00022741"/>
    </source>
</evidence>
<evidence type="ECO:0000256" key="8">
    <source>
        <dbReference type="SAM" id="MobiDB-lite"/>
    </source>
</evidence>
<feature type="region of interest" description="Disordered" evidence="8">
    <location>
        <begin position="1000"/>
        <end position="1027"/>
    </location>
</feature>
<dbReference type="Proteomes" id="UP000265515">
    <property type="component" value="Unassembled WGS sequence"/>
</dbReference>
<dbReference type="PRINTS" id="PR00380">
    <property type="entry name" value="KINESINHEAVY"/>
</dbReference>
<feature type="region of interest" description="Disordered" evidence="8">
    <location>
        <begin position="1487"/>
        <end position="1545"/>
    </location>
</feature>
<evidence type="ECO:0000256" key="7">
    <source>
        <dbReference type="SAM" id="Coils"/>
    </source>
</evidence>
<feature type="coiled-coil region" evidence="7">
    <location>
        <begin position="650"/>
        <end position="733"/>
    </location>
</feature>
<protein>
    <recommendedName>
        <fullName evidence="9">Kinesin motor domain-containing protein</fullName>
    </recommendedName>
</protein>
<dbReference type="SMART" id="SM00129">
    <property type="entry name" value="KISc"/>
    <property type="match status" value="1"/>
</dbReference>
<evidence type="ECO:0000313" key="11">
    <source>
        <dbReference type="Proteomes" id="UP000265515"/>
    </source>
</evidence>
<dbReference type="GO" id="GO:0005524">
    <property type="term" value="F:ATP binding"/>
    <property type="evidence" value="ECO:0007669"/>
    <property type="project" value="UniProtKB-UniRule"/>
</dbReference>
<feature type="region of interest" description="Disordered" evidence="8">
    <location>
        <begin position="1"/>
        <end position="34"/>
    </location>
</feature>
<feature type="compositionally biased region" description="Low complexity" evidence="8">
    <location>
        <begin position="1044"/>
        <end position="1058"/>
    </location>
</feature>
<dbReference type="Gramene" id="GBG65642">
    <property type="protein sequence ID" value="GBG65642"/>
    <property type="gene ID" value="CBR_g51942"/>
</dbReference>
<keyword evidence="3 6" id="KW-0067">ATP-binding</keyword>
<dbReference type="OrthoDB" id="123929at2759"/>
<comment type="similarity">
    <text evidence="6">Belongs to the TRAFAC class myosin-kinesin ATPase superfamily. Kinesin family.</text>
</comment>
<feature type="compositionally biased region" description="Low complexity" evidence="8">
    <location>
        <begin position="1366"/>
        <end position="1384"/>
    </location>
</feature>
<feature type="compositionally biased region" description="Basic and acidic residues" evidence="8">
    <location>
        <begin position="1003"/>
        <end position="1021"/>
    </location>
</feature>
<feature type="region of interest" description="Disordered" evidence="8">
    <location>
        <begin position="1044"/>
        <end position="1150"/>
    </location>
</feature>
<sequence>MACRRGHTGGAQTAGRPDKHGARPNSFNTLDHGLASPAFNTRGMCKRKRIMGQAVDLGDGGRQTYASSYASSSSSTMAGAGMRKLMEEAASQDLPDDTNLSEVTEEDRKERMRVVVRVRPPMTQIFPPDVDEVPDSSSRESTNEDGGEEVCVRIEGDNVLRLDAPRSSAAWGNNDRESQSVSYELTQVLGPSTSQMEVFKSTVEPLVQRLFDNSESGVLLSYGVTNAGKSYTVFGSQDGTQPGLIPHTLRAVFQLLDKKKEESEVNGNLGVKISMCELSMENKNHEKVKDLLSPSCALIPFKVHESKRTGHMSIEGIQQERVDSVKEAMETLKKGYANRKVEETGANKSSSRGHCVVSIQLCAEKSPSEHQQPAVDGKGRGLKGVMPLASQASVRGATLALDDLQESFARICFVDLAGSERQRRTKNEGERLKESGAINSSLMSLRQCLEELSKNQRVNFRRSKLTQFLKNELQGQGRLVVVVNISPEPRDFDETIQVMKYASMACGVRSCIPEPLVNIFKLPLPKEQLPMPCLGFPTKETSSLRIPKLTEKAAAQAERGARARKALEKKVEARKVVKKGCHTANGNVKCANVEGGEKQSTDEEDLPQGKRRRSLLIEAVDANSITEVALAQEQGLRVGGESEIHEEIDASSCTQEVRLLEEKVAKQERLLTLEQEEHNQTRSHVTELESRLVVMEEERDRARSRVTELESRLVVMEEERDRARSRVSELEAETAVLHKRGGCSTAGESVSAIDDFSETLDTAVISMLESVKDCDVQVEGLRQVSEVVQRSDFFSEMPLECPQEPSTEPSPEWSAEKARFDDERRGAAIEGTESSHDAQAVDVHRQLKCGESIHCQIGYLKGESCLSAPVVALPGCIGGPEPVMSSASRGHTEGLLEAIMELYAARTKEMDGGVMVDAQSPDCKVVDVGPMENDSEGTPQNLALLMHEVKNASPLASVASVEGVESGLQKEQSPEHTTELPSSPCAAEVREIVPNGLSLSEESAERKAGSDQHGADVRPTEMDSEGTPENAIEWIHHVKNASPPASEVAVEAVESGVPKEQSPEHTTKPPSSSPPASEVAVEAVESGVQKEQSPEHTMEPPSSPCASAVREIFTNGLNFSEELAERKPGSDQPSADVRPTEKDSEGTPENAVELIHQVKSASPPVSEVAVEAVESGVQKERSPEHTTELPSSPCASAMRECVTNGLSFSEELAERKPGSDQPSADVSPMEKDSGGTPENAVEFIHQLNNAILPALEVAVEAVESGVQKEQSPEHTMEPPSSPCGSPLREIVTNGLSFSEGLAERQPGSDQPSADVRPIEKHCESTPENAVELIHQVKNASPPASEMAVEAVESGVQKEQRPECTTEPPSSSPAASEVAVEAVESGVQKERSPKHTMEPPSSPCVSAVREIVPNGLSFSEELAERQPGSDQPSADVRAMENDSEGTLENPVELIHPEHVTASLKTPKRSACARKEIRRGRAVASFLIGGTSTQGESPHREKGSLDTPGSAGRKKVLPRSTIKIQSPTKAALRRKSGSTPITGKRGSRLAATGACREHEDMLDAANCLICQEADVAGVVKHKIQHWERRSGADQVKRALSKTKEKENMPPHHRSCRRLQPAVMIDCQDETAEGDETPAKPTGNRGPASGSDPQEGLSAILASLKTKAAPH</sequence>
<evidence type="ECO:0000259" key="9">
    <source>
        <dbReference type="PROSITE" id="PS50067"/>
    </source>
</evidence>
<feature type="domain" description="Kinesin motor" evidence="9">
    <location>
        <begin position="111"/>
        <end position="508"/>
    </location>
</feature>
<feature type="region of interest" description="Disordered" evidence="8">
    <location>
        <begin position="1174"/>
        <end position="1239"/>
    </location>
</feature>
<evidence type="ECO:0000256" key="5">
    <source>
        <dbReference type="ARBA" id="ARBA00023175"/>
    </source>
</evidence>
<evidence type="ECO:0000256" key="6">
    <source>
        <dbReference type="PROSITE-ProRule" id="PRU00283"/>
    </source>
</evidence>
<name>A0A388K6G6_CHABU</name>
<keyword evidence="5 6" id="KW-0505">Motor protein</keyword>
<dbReference type="Gene3D" id="3.40.850.10">
    <property type="entry name" value="Kinesin motor domain"/>
    <property type="match status" value="1"/>
</dbReference>
<feature type="region of interest" description="Disordered" evidence="8">
    <location>
        <begin position="588"/>
        <end position="610"/>
    </location>
</feature>
<dbReference type="PROSITE" id="PS00411">
    <property type="entry name" value="KINESIN_MOTOR_1"/>
    <property type="match status" value="1"/>
</dbReference>
<dbReference type="PANTHER" id="PTHR47968">
    <property type="entry name" value="CENTROMERE PROTEIN E"/>
    <property type="match status" value="1"/>
</dbReference>
<evidence type="ECO:0000256" key="3">
    <source>
        <dbReference type="ARBA" id="ARBA00022840"/>
    </source>
</evidence>
<feature type="region of interest" description="Disordered" evidence="8">
    <location>
        <begin position="1624"/>
        <end position="1655"/>
    </location>
</feature>
<comment type="caution">
    <text evidence="10">The sequence shown here is derived from an EMBL/GenBank/DDBJ whole genome shotgun (WGS) entry which is preliminary data.</text>
</comment>
<evidence type="ECO:0000256" key="4">
    <source>
        <dbReference type="ARBA" id="ARBA00023054"/>
    </source>
</evidence>
<feature type="region of interest" description="Disordered" evidence="8">
    <location>
        <begin position="124"/>
        <end position="148"/>
    </location>
</feature>
<feature type="region of interest" description="Disordered" evidence="8">
    <location>
        <begin position="1339"/>
        <end position="1458"/>
    </location>
</feature>
<keyword evidence="2 6" id="KW-0547">Nucleotide-binding</keyword>
<dbReference type="SUPFAM" id="SSF52540">
    <property type="entry name" value="P-loop containing nucleoside triphosphate hydrolases"/>
    <property type="match status" value="1"/>
</dbReference>
<keyword evidence="4 7" id="KW-0175">Coiled coil</keyword>
<dbReference type="EMBL" id="BFEA01000064">
    <property type="protein sequence ID" value="GBG65642.1"/>
    <property type="molecule type" value="Genomic_DNA"/>
</dbReference>
<dbReference type="GO" id="GO:0007018">
    <property type="term" value="P:microtubule-based movement"/>
    <property type="evidence" value="ECO:0007669"/>
    <property type="project" value="InterPro"/>
</dbReference>
<dbReference type="SUPFAM" id="SSF57997">
    <property type="entry name" value="Tropomyosin"/>
    <property type="match status" value="1"/>
</dbReference>
<dbReference type="GO" id="GO:0008017">
    <property type="term" value="F:microtubule binding"/>
    <property type="evidence" value="ECO:0007669"/>
    <property type="project" value="InterPro"/>
</dbReference>
<dbReference type="InterPro" id="IPR027417">
    <property type="entry name" value="P-loop_NTPase"/>
</dbReference>
<feature type="compositionally biased region" description="Basic and acidic residues" evidence="8">
    <location>
        <begin position="1386"/>
        <end position="1396"/>
    </location>
</feature>
<evidence type="ECO:0000313" key="10">
    <source>
        <dbReference type="EMBL" id="GBG65642.1"/>
    </source>
</evidence>
<dbReference type="PANTHER" id="PTHR47968:SF13">
    <property type="entry name" value="KINESIN-LIKE PROTEIN KIF19 ISOFORM X1"/>
    <property type="match status" value="1"/>
</dbReference>
<dbReference type="InterPro" id="IPR027640">
    <property type="entry name" value="Kinesin-like_fam"/>
</dbReference>
<feature type="region of interest" description="Disordered" evidence="8">
    <location>
        <begin position="962"/>
        <end position="987"/>
    </location>
</feature>
<feature type="binding site" evidence="6">
    <location>
        <begin position="223"/>
        <end position="230"/>
    </location>
    <ligand>
        <name>ATP</name>
        <dbReference type="ChEBI" id="CHEBI:30616"/>
    </ligand>
</feature>
<dbReference type="InterPro" id="IPR019821">
    <property type="entry name" value="Kinesin_motor_CS"/>
</dbReference>
<keyword evidence="1" id="KW-0493">Microtubule</keyword>
<reference evidence="10 11" key="1">
    <citation type="journal article" date="2018" name="Cell">
        <title>The Chara Genome: Secondary Complexity and Implications for Plant Terrestrialization.</title>
        <authorList>
            <person name="Nishiyama T."/>
            <person name="Sakayama H."/>
            <person name="Vries J.D."/>
            <person name="Buschmann H."/>
            <person name="Saint-Marcoux D."/>
            <person name="Ullrich K.K."/>
            <person name="Haas F.B."/>
            <person name="Vanderstraeten L."/>
            <person name="Becker D."/>
            <person name="Lang D."/>
            <person name="Vosolsobe S."/>
            <person name="Rombauts S."/>
            <person name="Wilhelmsson P.K.I."/>
            <person name="Janitza P."/>
            <person name="Kern R."/>
            <person name="Heyl A."/>
            <person name="Rumpler F."/>
            <person name="Villalobos L.I.A.C."/>
            <person name="Clay J.M."/>
            <person name="Skokan R."/>
            <person name="Toyoda A."/>
            <person name="Suzuki Y."/>
            <person name="Kagoshima H."/>
            <person name="Schijlen E."/>
            <person name="Tajeshwar N."/>
            <person name="Catarino B."/>
            <person name="Hetherington A.J."/>
            <person name="Saltykova A."/>
            <person name="Bonnot C."/>
            <person name="Breuninger H."/>
            <person name="Symeonidi A."/>
            <person name="Radhakrishnan G.V."/>
            <person name="Van Nieuwerburgh F."/>
            <person name="Deforce D."/>
            <person name="Chang C."/>
            <person name="Karol K.G."/>
            <person name="Hedrich R."/>
            <person name="Ulvskov P."/>
            <person name="Glockner G."/>
            <person name="Delwiche C.F."/>
            <person name="Petrasek J."/>
            <person name="Van de Peer Y."/>
            <person name="Friml J."/>
            <person name="Beilby M."/>
            <person name="Dolan L."/>
            <person name="Kohara Y."/>
            <person name="Sugano S."/>
            <person name="Fujiyama A."/>
            <person name="Delaux P.-M."/>
            <person name="Quint M."/>
            <person name="TheiBen G."/>
            <person name="Hagemann M."/>
            <person name="Harholt J."/>
            <person name="Dunand C."/>
            <person name="Zachgo S."/>
            <person name="Langdale J."/>
            <person name="Maumus F."/>
            <person name="Straeten D.V.D."/>
            <person name="Gould S.B."/>
            <person name="Rensing S.A."/>
        </authorList>
    </citation>
    <scope>NUCLEOTIDE SEQUENCE [LARGE SCALE GENOMIC DNA]</scope>
    <source>
        <strain evidence="10 11">S276</strain>
    </source>
</reference>
<feature type="compositionally biased region" description="Basic and acidic residues" evidence="8">
    <location>
        <begin position="1177"/>
        <end position="1187"/>
    </location>
</feature>
<accession>A0A388K6G6</accession>
<gene>
    <name evidence="10" type="ORF">CBR_g51942</name>
</gene>
<dbReference type="GO" id="GO:0005874">
    <property type="term" value="C:microtubule"/>
    <property type="evidence" value="ECO:0007669"/>
    <property type="project" value="UniProtKB-KW"/>
</dbReference>
<dbReference type="PROSITE" id="PS50067">
    <property type="entry name" value="KINESIN_MOTOR_2"/>
    <property type="match status" value="1"/>
</dbReference>
<dbReference type="STRING" id="69332.A0A388K6G6"/>
<evidence type="ECO:0000256" key="1">
    <source>
        <dbReference type="ARBA" id="ARBA00022701"/>
    </source>
</evidence>
<dbReference type="InterPro" id="IPR001752">
    <property type="entry name" value="Kinesin_motor_dom"/>
</dbReference>
<feature type="region of interest" description="Disordered" evidence="8">
    <location>
        <begin position="798"/>
        <end position="818"/>
    </location>
</feature>
<feature type="region of interest" description="Disordered" evidence="8">
    <location>
        <begin position="1262"/>
        <end position="1326"/>
    </location>
</feature>
<feature type="compositionally biased region" description="Acidic residues" evidence="8">
    <location>
        <begin position="1624"/>
        <end position="1633"/>
    </location>
</feature>
<dbReference type="Pfam" id="PF00225">
    <property type="entry name" value="Kinesin"/>
    <property type="match status" value="1"/>
</dbReference>
<proteinExistence type="inferred from homology"/>
<dbReference type="GO" id="GO:0003777">
    <property type="term" value="F:microtubule motor activity"/>
    <property type="evidence" value="ECO:0007669"/>
    <property type="project" value="InterPro"/>
</dbReference>
<keyword evidence="11" id="KW-1185">Reference proteome</keyword>
<organism evidence="10 11">
    <name type="scientific">Chara braunii</name>
    <name type="common">Braun's stonewort</name>
    <dbReference type="NCBI Taxonomy" id="69332"/>
    <lineage>
        <taxon>Eukaryota</taxon>
        <taxon>Viridiplantae</taxon>
        <taxon>Streptophyta</taxon>
        <taxon>Charophyceae</taxon>
        <taxon>Charales</taxon>
        <taxon>Characeae</taxon>
        <taxon>Chara</taxon>
    </lineage>
</organism>
<dbReference type="InterPro" id="IPR036961">
    <property type="entry name" value="Kinesin_motor_dom_sf"/>
</dbReference>
<feature type="compositionally biased region" description="Low complexity" evidence="8">
    <location>
        <begin position="1074"/>
        <end position="1086"/>
    </location>
</feature>